<protein>
    <submittedName>
        <fullName evidence="2">Uncharacterized protein</fullName>
    </submittedName>
</protein>
<gene>
    <name evidence="2" type="ORF">PECUL_23A035856</name>
</gene>
<feature type="compositionally biased region" description="Basic and acidic residues" evidence="1">
    <location>
        <begin position="112"/>
        <end position="126"/>
    </location>
</feature>
<dbReference type="EMBL" id="OW240917">
    <property type="protein sequence ID" value="CAH2300995.1"/>
    <property type="molecule type" value="Genomic_DNA"/>
</dbReference>
<reference evidence="2" key="1">
    <citation type="submission" date="2022-03" db="EMBL/GenBank/DDBJ databases">
        <authorList>
            <person name="Alioto T."/>
            <person name="Alioto T."/>
            <person name="Gomez Garrido J."/>
        </authorList>
    </citation>
    <scope>NUCLEOTIDE SEQUENCE</scope>
</reference>
<evidence type="ECO:0000313" key="3">
    <source>
        <dbReference type="Proteomes" id="UP001295444"/>
    </source>
</evidence>
<organism evidence="2 3">
    <name type="scientific">Pelobates cultripes</name>
    <name type="common">Western spadefoot toad</name>
    <dbReference type="NCBI Taxonomy" id="61616"/>
    <lineage>
        <taxon>Eukaryota</taxon>
        <taxon>Metazoa</taxon>
        <taxon>Chordata</taxon>
        <taxon>Craniata</taxon>
        <taxon>Vertebrata</taxon>
        <taxon>Euteleostomi</taxon>
        <taxon>Amphibia</taxon>
        <taxon>Batrachia</taxon>
        <taxon>Anura</taxon>
        <taxon>Pelobatoidea</taxon>
        <taxon>Pelobatidae</taxon>
        <taxon>Pelobates</taxon>
    </lineage>
</organism>
<sequence length="126" mass="13873">MDARPLVSAEQQGGPSAKNAGKRRAAGRATHGGKQQRRADPPQTRHNTSGQQAPNTHTTLPRRCRTNETDHPKGATPASLQFLSTYTTRLQQAGREWTVDKQAAGKQQARQRSHEDQVRGGNDDRK</sequence>
<feature type="region of interest" description="Disordered" evidence="1">
    <location>
        <begin position="1"/>
        <end position="82"/>
    </location>
</feature>
<keyword evidence="3" id="KW-1185">Reference proteome</keyword>
<proteinExistence type="predicted"/>
<feature type="compositionally biased region" description="Low complexity" evidence="1">
    <location>
        <begin position="101"/>
        <end position="110"/>
    </location>
</feature>
<dbReference type="AlphaFoldDB" id="A0AAD1W9P3"/>
<feature type="compositionally biased region" description="Polar residues" evidence="1">
    <location>
        <begin position="44"/>
        <end position="59"/>
    </location>
</feature>
<name>A0AAD1W9P3_PELCU</name>
<feature type="region of interest" description="Disordered" evidence="1">
    <location>
        <begin position="97"/>
        <end position="126"/>
    </location>
</feature>
<evidence type="ECO:0000256" key="1">
    <source>
        <dbReference type="SAM" id="MobiDB-lite"/>
    </source>
</evidence>
<dbReference type="Proteomes" id="UP001295444">
    <property type="component" value="Chromosome 06"/>
</dbReference>
<accession>A0AAD1W9P3</accession>
<evidence type="ECO:0000313" key="2">
    <source>
        <dbReference type="EMBL" id="CAH2300995.1"/>
    </source>
</evidence>